<reference evidence="4" key="1">
    <citation type="submission" date="2018-03" db="EMBL/GenBank/DDBJ databases">
        <title>Ecological and genomic features of two cosmopolitan and abundant freshwater picocyanobacteria.</title>
        <authorList>
            <person name="Cabello-Yeves P.J."/>
            <person name="Picazo A."/>
            <person name="Camacho A."/>
            <person name="Callieri C."/>
            <person name="Rosselli R."/>
            <person name="Roda-Garcia J."/>
            <person name="Coutinho F.H."/>
            <person name="Rodriguez-Valera F."/>
        </authorList>
    </citation>
    <scope>NUCLEOTIDE SEQUENCE [LARGE SCALE GENOMIC DNA]</scope>
    <source>
        <strain evidence="4">Tous</strain>
    </source>
</reference>
<dbReference type="PANTHER" id="PTHR43022">
    <property type="entry name" value="PROTEIN SMF"/>
    <property type="match status" value="1"/>
</dbReference>
<organism evidence="3 4">
    <name type="scientific">Synechococcus lacustris str. Tous</name>
    <dbReference type="NCBI Taxonomy" id="1910958"/>
    <lineage>
        <taxon>Bacteria</taxon>
        <taxon>Bacillati</taxon>
        <taxon>Cyanobacteriota</taxon>
        <taxon>Cyanophyceae</taxon>
        <taxon>Synechococcales</taxon>
        <taxon>Synechococcaceae</taxon>
        <taxon>Synechococcus</taxon>
    </lineage>
</organism>
<comment type="caution">
    <text evidence="3">The sequence shown here is derived from an EMBL/GenBank/DDBJ whole genome shotgun (WGS) entry which is preliminary data.</text>
</comment>
<feature type="domain" description="Smf/DprA SLOG" evidence="2">
    <location>
        <begin position="81"/>
        <end position="293"/>
    </location>
</feature>
<name>A0A2P7EE95_9SYNE</name>
<dbReference type="Proteomes" id="UP000240206">
    <property type="component" value="Unassembled WGS sequence"/>
</dbReference>
<dbReference type="SUPFAM" id="SSF102405">
    <property type="entry name" value="MCP/YpsA-like"/>
    <property type="match status" value="1"/>
</dbReference>
<accession>A0A2P7EE95</accession>
<gene>
    <name evidence="3" type="ORF">C7K08_07585</name>
</gene>
<dbReference type="InterPro" id="IPR010994">
    <property type="entry name" value="RuvA_2-like"/>
</dbReference>
<evidence type="ECO:0000313" key="3">
    <source>
        <dbReference type="EMBL" id="PSI01514.1"/>
    </source>
</evidence>
<sequence>MNRDLALRRRWWWTWAQVEGLGEQRIKLLERNFGDLAAAWHASAEALLGLPGVGPELVAARDRLAKRLGDRGVPLVCPARLMLPSDPAMPQALGCLQRPPLELHWRGRGSLWPLLRRRRAVAVIGTRRPSPHGLDWAKRLGIALAANGWPVLSGLAEGIDGAAHRGCLEAGGVPVGVLATSLDRVYPRHHSQLQAEVAKQGLLITEQRPGAAVAKGHFASRNRLLVALAEAVVVVECPHGSGALHGARLAWAQELPLWVVPADTNRSSAKGSNSLLSQGATPLLDPADLLSSLGQGPLAVASSMARTTETSMDPLLEALGAGASLEQLAQTLDKPLPKLAERLLQLELAGLVEAAPGLRWRPRQNGLLIS</sequence>
<comment type="similarity">
    <text evidence="1">Belongs to the DprA/Smf family.</text>
</comment>
<proteinExistence type="inferred from homology"/>
<evidence type="ECO:0000259" key="2">
    <source>
        <dbReference type="Pfam" id="PF02481"/>
    </source>
</evidence>
<dbReference type="PANTHER" id="PTHR43022:SF1">
    <property type="entry name" value="PROTEIN SMF"/>
    <property type="match status" value="1"/>
</dbReference>
<evidence type="ECO:0000256" key="1">
    <source>
        <dbReference type="ARBA" id="ARBA00006525"/>
    </source>
</evidence>
<dbReference type="Pfam" id="PF02481">
    <property type="entry name" value="DNA_processg_A"/>
    <property type="match status" value="1"/>
</dbReference>
<dbReference type="Gene3D" id="3.40.50.450">
    <property type="match status" value="1"/>
</dbReference>
<dbReference type="InterPro" id="IPR003488">
    <property type="entry name" value="DprA"/>
</dbReference>
<evidence type="ECO:0000313" key="4">
    <source>
        <dbReference type="Proteomes" id="UP000240206"/>
    </source>
</evidence>
<feature type="unsure residue" description="E or Q" evidence="3">
    <location>
        <position position="254"/>
    </location>
</feature>
<dbReference type="EMBL" id="PXVC01000030">
    <property type="protein sequence ID" value="PSI01514.1"/>
    <property type="molecule type" value="Genomic_DNA"/>
</dbReference>
<dbReference type="STRING" id="1910958.BTM30_05310"/>
<dbReference type="InterPro" id="IPR057666">
    <property type="entry name" value="DrpA_SLOG"/>
</dbReference>
<dbReference type="AlphaFoldDB" id="A0A2P7EE95"/>
<protein>
    <submittedName>
        <fullName evidence="3">DNA processing protein DprA</fullName>
    </submittedName>
</protein>
<dbReference type="GO" id="GO:0009294">
    <property type="term" value="P:DNA-mediated transformation"/>
    <property type="evidence" value="ECO:0007669"/>
    <property type="project" value="InterPro"/>
</dbReference>
<keyword evidence="4" id="KW-1185">Reference proteome</keyword>
<dbReference type="SUPFAM" id="SSF47781">
    <property type="entry name" value="RuvA domain 2-like"/>
    <property type="match status" value="1"/>
</dbReference>